<accession>A0A397TR19</accession>
<evidence type="ECO:0000256" key="2">
    <source>
        <dbReference type="SAM" id="SignalP"/>
    </source>
</evidence>
<feature type="compositionally biased region" description="Low complexity" evidence="1">
    <location>
        <begin position="41"/>
        <end position="53"/>
    </location>
</feature>
<evidence type="ECO:0000313" key="5">
    <source>
        <dbReference type="Proteomes" id="UP000265703"/>
    </source>
</evidence>
<keyword evidence="5" id="KW-1185">Reference proteome</keyword>
<dbReference type="EMBL" id="QKYT01000067">
    <property type="protein sequence ID" value="RIA95162.1"/>
    <property type="molecule type" value="Genomic_DNA"/>
</dbReference>
<evidence type="ECO:0000313" key="4">
    <source>
        <dbReference type="EMBL" id="RIA99055.1"/>
    </source>
</evidence>
<reference evidence="4 5" key="1">
    <citation type="submission" date="2018-06" db="EMBL/GenBank/DDBJ databases">
        <title>Comparative genomics reveals the genomic features of Rhizophagus irregularis, R. cerebriforme, R. diaphanum and Gigaspora rosea, and their symbiotic lifestyle signature.</title>
        <authorList>
            <person name="Morin E."/>
            <person name="San Clemente H."/>
            <person name="Chen E.C.H."/>
            <person name="De La Providencia I."/>
            <person name="Hainaut M."/>
            <person name="Kuo A."/>
            <person name="Kohler A."/>
            <person name="Murat C."/>
            <person name="Tang N."/>
            <person name="Roy S."/>
            <person name="Loubradou J."/>
            <person name="Henrissat B."/>
            <person name="Grigoriev I.V."/>
            <person name="Corradi N."/>
            <person name="Roux C."/>
            <person name="Martin F.M."/>
        </authorList>
    </citation>
    <scope>NUCLEOTIDE SEQUENCE [LARGE SCALE GENOMIC DNA]</scope>
    <source>
        <strain evidence="4 5">DAOM 227022</strain>
    </source>
</reference>
<evidence type="ECO:0000256" key="1">
    <source>
        <dbReference type="SAM" id="MobiDB-lite"/>
    </source>
</evidence>
<comment type="caution">
    <text evidence="4">The sequence shown here is derived from an EMBL/GenBank/DDBJ whole genome shotgun (WGS) entry which is preliminary data.</text>
</comment>
<name>A0A397TR19_9GLOM</name>
<feature type="signal peptide" evidence="2">
    <location>
        <begin position="1"/>
        <end position="27"/>
    </location>
</feature>
<dbReference type="Proteomes" id="UP000265703">
    <property type="component" value="Unassembled WGS sequence"/>
</dbReference>
<dbReference type="STRING" id="658196.A0A397TR19"/>
<organism evidence="4 5">
    <name type="scientific">Glomus cerebriforme</name>
    <dbReference type="NCBI Taxonomy" id="658196"/>
    <lineage>
        <taxon>Eukaryota</taxon>
        <taxon>Fungi</taxon>
        <taxon>Fungi incertae sedis</taxon>
        <taxon>Mucoromycota</taxon>
        <taxon>Glomeromycotina</taxon>
        <taxon>Glomeromycetes</taxon>
        <taxon>Glomerales</taxon>
        <taxon>Glomeraceae</taxon>
        <taxon>Glomus</taxon>
    </lineage>
</organism>
<dbReference type="AlphaFoldDB" id="A0A397TR19"/>
<feature type="region of interest" description="Disordered" evidence="1">
    <location>
        <begin position="35"/>
        <end position="124"/>
    </location>
</feature>
<protein>
    <submittedName>
        <fullName evidence="4">Uncharacterized protein</fullName>
    </submittedName>
</protein>
<feature type="compositionally biased region" description="Low complexity" evidence="1">
    <location>
        <begin position="62"/>
        <end position="88"/>
    </location>
</feature>
<gene>
    <name evidence="4" type="ORF">C1645_811786</name>
    <name evidence="3" type="ORF">C1645_862702</name>
</gene>
<evidence type="ECO:0000313" key="3">
    <source>
        <dbReference type="EMBL" id="RIA95162.1"/>
    </source>
</evidence>
<dbReference type="EMBL" id="QKYT01000007">
    <property type="protein sequence ID" value="RIA99055.1"/>
    <property type="molecule type" value="Genomic_DNA"/>
</dbReference>
<sequence>MNKFIKLTISAIVVLLVVGTLSSTTFADTRAVKIEARQEKTSSSIPTPSTPASGIPPPAVPPASVNTAKTTPTPSPSASGATPSGTGTLIPAFSSLISSGLPTQPSAAPPYKSPESTGASTPAKLPSAANKVEYSLFGIIIAGVFGLFL</sequence>
<feature type="chain" id="PRO_5036074701" evidence="2">
    <location>
        <begin position="28"/>
        <end position="149"/>
    </location>
</feature>
<keyword evidence="2" id="KW-0732">Signal</keyword>
<feature type="compositionally biased region" description="Polar residues" evidence="1">
    <location>
        <begin position="95"/>
        <end position="106"/>
    </location>
</feature>
<proteinExistence type="predicted"/>